<proteinExistence type="predicted"/>
<keyword evidence="3" id="KW-1185">Reference proteome</keyword>
<evidence type="ECO:0000256" key="1">
    <source>
        <dbReference type="SAM" id="Phobius"/>
    </source>
</evidence>
<organism evidence="2 3">
    <name type="scientific">Aeromicrobium alkaliterrae</name>
    <dbReference type="NCBI Taxonomy" id="302168"/>
    <lineage>
        <taxon>Bacteria</taxon>
        <taxon>Bacillati</taxon>
        <taxon>Actinomycetota</taxon>
        <taxon>Actinomycetes</taxon>
        <taxon>Propionibacteriales</taxon>
        <taxon>Nocardioidaceae</taxon>
        <taxon>Aeromicrobium</taxon>
    </lineage>
</organism>
<evidence type="ECO:0000313" key="3">
    <source>
        <dbReference type="Proteomes" id="UP001501057"/>
    </source>
</evidence>
<comment type="caution">
    <text evidence="2">The sequence shown here is derived from an EMBL/GenBank/DDBJ whole genome shotgun (WGS) entry which is preliminary data.</text>
</comment>
<dbReference type="InterPro" id="IPR049978">
    <property type="entry name" value="SCO6880-like"/>
</dbReference>
<dbReference type="NCBIfam" id="NF042935">
    <property type="entry name" value="SCO6880_fam"/>
    <property type="match status" value="1"/>
</dbReference>
<keyword evidence="1" id="KW-0812">Transmembrane</keyword>
<dbReference type="RefSeq" id="WP_344203767.1">
    <property type="nucleotide sequence ID" value="NZ_BAAAME010000008.1"/>
</dbReference>
<feature type="transmembrane region" description="Helical" evidence="1">
    <location>
        <begin position="16"/>
        <end position="37"/>
    </location>
</feature>
<accession>A0ABP4WEU1</accession>
<evidence type="ECO:0008006" key="4">
    <source>
        <dbReference type="Google" id="ProtNLM"/>
    </source>
</evidence>
<feature type="transmembrane region" description="Helical" evidence="1">
    <location>
        <begin position="70"/>
        <end position="87"/>
    </location>
</feature>
<feature type="transmembrane region" description="Helical" evidence="1">
    <location>
        <begin position="44"/>
        <end position="64"/>
    </location>
</feature>
<evidence type="ECO:0000313" key="2">
    <source>
        <dbReference type="EMBL" id="GAA1751233.1"/>
    </source>
</evidence>
<sequence>MSATIYNDYGRARVGWFFGLSGLQVGAVTAAVFPSIIALSRGAVLEFFALAFLGALTIALVVVPVKGRSATGWLVSLAAFTFGTMAGRTRFRSRAARGQESALAVPDLPGPLSGVEVHEGAPRGPQQARLAIIQNHSTRTWAMTAAIVHPGIGMADPSTRHRHGLGLAELIEMSARTELIDELLVAIRTVPDDGAERTQWVSKHRRDGGPQLARRINDELQEALSSGSVRTEAFVTFVVPEGRLAKEAKEAGGGLAGRAQSLYMLAGEVEAQLKSSVRMTEVSWLTSPALAAACRTGFAPGDRASIVNALDAAARDTGVNAEVPWALAGPSGADSVVRHYSHDAWNSVSSTLKLPDKGMLMGALAPIITPTEPGERRSLVVSFPILDQARAETKARNSEFGADIADGLREKGKVKQRAREREDADKVRRLDTKLARGSALTQPYAVATVTVPKTVRAGEAGRRLDSSIRRAGLSPLRLDLAQDVAFAASTIPLGVSLARGTK</sequence>
<protein>
    <recommendedName>
        <fullName evidence="4">PrgI family protein</fullName>
    </recommendedName>
</protein>
<keyword evidence="1" id="KW-1133">Transmembrane helix</keyword>
<reference evidence="3" key="1">
    <citation type="journal article" date="2019" name="Int. J. Syst. Evol. Microbiol.">
        <title>The Global Catalogue of Microorganisms (GCM) 10K type strain sequencing project: providing services to taxonomists for standard genome sequencing and annotation.</title>
        <authorList>
            <consortium name="The Broad Institute Genomics Platform"/>
            <consortium name="The Broad Institute Genome Sequencing Center for Infectious Disease"/>
            <person name="Wu L."/>
            <person name="Ma J."/>
        </authorList>
    </citation>
    <scope>NUCLEOTIDE SEQUENCE [LARGE SCALE GENOMIC DNA]</scope>
    <source>
        <strain evidence="3">JCM 13518</strain>
    </source>
</reference>
<gene>
    <name evidence="2" type="ORF">GCM10009710_33700</name>
</gene>
<dbReference type="EMBL" id="BAAAME010000008">
    <property type="protein sequence ID" value="GAA1751233.1"/>
    <property type="molecule type" value="Genomic_DNA"/>
</dbReference>
<dbReference type="Proteomes" id="UP001501057">
    <property type="component" value="Unassembled WGS sequence"/>
</dbReference>
<keyword evidence="1" id="KW-0472">Membrane</keyword>
<name>A0ABP4WEU1_9ACTN</name>